<evidence type="ECO:0000313" key="2">
    <source>
        <dbReference type="Proteomes" id="UP000708208"/>
    </source>
</evidence>
<accession>A0A8J2KKL6</accession>
<gene>
    <name evidence="1" type="ORF">AFUS01_LOCUS26859</name>
</gene>
<dbReference type="EMBL" id="CAJVCH010364173">
    <property type="protein sequence ID" value="CAG7816230.1"/>
    <property type="molecule type" value="Genomic_DNA"/>
</dbReference>
<evidence type="ECO:0000313" key="1">
    <source>
        <dbReference type="EMBL" id="CAG7816230.1"/>
    </source>
</evidence>
<sequence length="88" mass="9871">MNDASSTSQSWHVQTQSSFQELGIDYSRRSNSTSEQGGRSLTYFSSLIIIGTRGRHRITARTDCGRFRLTWLGWLLLRCSTAVAIGEV</sequence>
<dbReference type="Proteomes" id="UP000708208">
    <property type="component" value="Unassembled WGS sequence"/>
</dbReference>
<organism evidence="1 2">
    <name type="scientific">Allacma fusca</name>
    <dbReference type="NCBI Taxonomy" id="39272"/>
    <lineage>
        <taxon>Eukaryota</taxon>
        <taxon>Metazoa</taxon>
        <taxon>Ecdysozoa</taxon>
        <taxon>Arthropoda</taxon>
        <taxon>Hexapoda</taxon>
        <taxon>Collembola</taxon>
        <taxon>Symphypleona</taxon>
        <taxon>Sminthuridae</taxon>
        <taxon>Allacma</taxon>
    </lineage>
</organism>
<comment type="caution">
    <text evidence="1">The sequence shown here is derived from an EMBL/GenBank/DDBJ whole genome shotgun (WGS) entry which is preliminary data.</text>
</comment>
<dbReference type="AlphaFoldDB" id="A0A8J2KKL6"/>
<reference evidence="1" key="1">
    <citation type="submission" date="2021-06" db="EMBL/GenBank/DDBJ databases">
        <authorList>
            <person name="Hodson N. C."/>
            <person name="Mongue J. A."/>
            <person name="Jaron S. K."/>
        </authorList>
    </citation>
    <scope>NUCLEOTIDE SEQUENCE</scope>
</reference>
<name>A0A8J2KKL6_9HEXA</name>
<proteinExistence type="predicted"/>
<keyword evidence="2" id="KW-1185">Reference proteome</keyword>
<protein>
    <submittedName>
        <fullName evidence="1">Uncharacterized protein</fullName>
    </submittedName>
</protein>